<accession>A0A0F9B7C1</accession>
<dbReference type="Pfam" id="PF19821">
    <property type="entry name" value="Phage_capsid_2"/>
    <property type="match status" value="1"/>
</dbReference>
<gene>
    <name evidence="1" type="ORF">LCGC14_2824000</name>
</gene>
<reference evidence="1" key="1">
    <citation type="journal article" date="2015" name="Nature">
        <title>Complex archaea that bridge the gap between prokaryotes and eukaryotes.</title>
        <authorList>
            <person name="Spang A."/>
            <person name="Saw J.H."/>
            <person name="Jorgensen S.L."/>
            <person name="Zaremba-Niedzwiedzka K."/>
            <person name="Martijn J."/>
            <person name="Lind A.E."/>
            <person name="van Eijk R."/>
            <person name="Schleper C."/>
            <person name="Guy L."/>
            <person name="Ettema T.J."/>
        </authorList>
    </citation>
    <scope>NUCLEOTIDE SEQUENCE</scope>
</reference>
<dbReference type="InterPro" id="IPR045565">
    <property type="entry name" value="Phage_capsid_2"/>
</dbReference>
<dbReference type="EMBL" id="LAZR01053604">
    <property type="protein sequence ID" value="KKK80386.1"/>
    <property type="molecule type" value="Genomic_DNA"/>
</dbReference>
<sequence length="133" mass="14878">MLEIFNTADVDADIMKHWAISPKTLGDLLLIEQFGSSDYNTVKALQAGKIEFYMGFYPFWTNLLTKDAVTDTAYRSIAWAMDGIILATIGDLSTSIDKRTDKCNDNQIYSKMDIGAVRMEGAKVHECLNKVAQ</sequence>
<name>A0A0F9B7C1_9ZZZZ</name>
<comment type="caution">
    <text evidence="1">The sequence shown here is derived from an EMBL/GenBank/DDBJ whole genome shotgun (WGS) entry which is preliminary data.</text>
</comment>
<protein>
    <submittedName>
        <fullName evidence="1">Uncharacterized protein</fullName>
    </submittedName>
</protein>
<organism evidence="1">
    <name type="scientific">marine sediment metagenome</name>
    <dbReference type="NCBI Taxonomy" id="412755"/>
    <lineage>
        <taxon>unclassified sequences</taxon>
        <taxon>metagenomes</taxon>
        <taxon>ecological metagenomes</taxon>
    </lineage>
</organism>
<evidence type="ECO:0000313" key="1">
    <source>
        <dbReference type="EMBL" id="KKK80386.1"/>
    </source>
</evidence>
<dbReference type="AlphaFoldDB" id="A0A0F9B7C1"/>
<proteinExistence type="predicted"/>